<dbReference type="HOGENOM" id="CLU_3321242_0_0_2"/>
<proteinExistence type="predicted"/>
<reference evidence="1 2" key="1">
    <citation type="journal article" date="2013" name="PLoS ONE">
        <title>Assembly-driven community genomics of a hypersaline microbial ecosystem.</title>
        <authorList>
            <person name="Podell S."/>
            <person name="Ugalde J.A."/>
            <person name="Narasingarao P."/>
            <person name="Banfield J.F."/>
            <person name="Heidelberg K.B."/>
            <person name="Allen E.E."/>
        </authorList>
    </citation>
    <scope>NUCLEOTIDE SEQUENCE [LARGE SCALE GENOMIC DNA]</scope>
    <source>
        <strain evidence="2">J07HQW1</strain>
    </source>
</reference>
<feature type="non-terminal residue" evidence="1">
    <location>
        <position position="40"/>
    </location>
</feature>
<name>U1N7Y1_9EURY</name>
<accession>U1N7Y1</accession>
<evidence type="ECO:0000313" key="1">
    <source>
        <dbReference type="EMBL" id="ERG92598.1"/>
    </source>
</evidence>
<gene>
    <name evidence="1" type="ORF">J07HQW1_02643</name>
</gene>
<protein>
    <submittedName>
        <fullName evidence="1">Uncharacterized protein</fullName>
    </submittedName>
</protein>
<dbReference type="EMBL" id="KE356560">
    <property type="protein sequence ID" value="ERG92598.1"/>
    <property type="molecule type" value="Genomic_DNA"/>
</dbReference>
<dbReference type="AlphaFoldDB" id="U1N7Y1"/>
<sequence>MRDAARISAEILAAAHSNRTTLGRAEVRAVTRLRDRRRRV</sequence>
<dbReference type="Proteomes" id="UP000030649">
    <property type="component" value="Unassembled WGS sequence"/>
</dbReference>
<evidence type="ECO:0000313" key="2">
    <source>
        <dbReference type="Proteomes" id="UP000030649"/>
    </source>
</evidence>
<organism evidence="1 2">
    <name type="scientific">Haloquadratum walsbyi J07HQW1</name>
    <dbReference type="NCBI Taxonomy" id="1238424"/>
    <lineage>
        <taxon>Archaea</taxon>
        <taxon>Methanobacteriati</taxon>
        <taxon>Methanobacteriota</taxon>
        <taxon>Stenosarchaea group</taxon>
        <taxon>Halobacteria</taxon>
        <taxon>Halobacteriales</taxon>
        <taxon>Haloferacaceae</taxon>
        <taxon>Haloquadratum</taxon>
    </lineage>
</organism>